<dbReference type="InterPro" id="IPR000276">
    <property type="entry name" value="GPCR_Rhodpsn"/>
</dbReference>
<evidence type="ECO:0000259" key="12">
    <source>
        <dbReference type="PROSITE" id="PS50262"/>
    </source>
</evidence>
<dbReference type="Ensembl" id="ENSBMST00010032416.1">
    <property type="protein sequence ID" value="ENSBMSP00010029455.1"/>
    <property type="gene ID" value="ENSBMSG00010021324.1"/>
</dbReference>
<keyword evidence="8 11" id="KW-0472">Membrane</keyword>
<keyword evidence="7 10" id="KW-0297">G-protein coupled receptor</keyword>
<protein>
    <recommendedName>
        <fullName evidence="12">G-protein coupled receptors family 1 profile domain-containing protein</fullName>
    </recommendedName>
</protein>
<dbReference type="PANTHER" id="PTHR26450:SF36">
    <property type="entry name" value="OLFACTORY RECEPTOR"/>
    <property type="match status" value="1"/>
</dbReference>
<evidence type="ECO:0000256" key="10">
    <source>
        <dbReference type="RuleBase" id="RU000688"/>
    </source>
</evidence>
<comment type="function">
    <text evidence="1">Putative odorant or sperm cell receptor.</text>
</comment>
<feature type="transmembrane region" description="Helical" evidence="11">
    <location>
        <begin position="32"/>
        <end position="55"/>
    </location>
</feature>
<keyword evidence="3" id="KW-0716">Sensory transduction</keyword>
<dbReference type="SUPFAM" id="SSF81321">
    <property type="entry name" value="Family A G protein-coupled receptor-like"/>
    <property type="match status" value="1"/>
</dbReference>
<comment type="similarity">
    <text evidence="10">Belongs to the G-protein coupled receptor 1 family.</text>
</comment>
<feature type="transmembrane region" description="Helical" evidence="11">
    <location>
        <begin position="104"/>
        <end position="126"/>
    </location>
</feature>
<evidence type="ECO:0000313" key="13">
    <source>
        <dbReference type="Ensembl" id="ENSBMSP00010029455.1"/>
    </source>
</evidence>
<keyword evidence="9 10" id="KW-0807">Transducer</keyword>
<feature type="domain" description="G-protein coupled receptors family 1 profile" evidence="12">
    <location>
        <begin position="47"/>
        <end position="292"/>
    </location>
</feature>
<dbReference type="GO" id="GO:0004930">
    <property type="term" value="F:G protein-coupled receptor activity"/>
    <property type="evidence" value="ECO:0007669"/>
    <property type="project" value="UniProtKB-KW"/>
</dbReference>
<evidence type="ECO:0000256" key="11">
    <source>
        <dbReference type="SAM" id="Phobius"/>
    </source>
</evidence>
<dbReference type="Gene3D" id="1.20.1070.10">
    <property type="entry name" value="Rhodopsin 7-helix transmembrane proteins"/>
    <property type="match status" value="1"/>
</dbReference>
<evidence type="ECO:0000256" key="8">
    <source>
        <dbReference type="ARBA" id="ARBA00023136"/>
    </source>
</evidence>
<proteinExistence type="inferred from homology"/>
<feature type="transmembrane region" description="Helical" evidence="11">
    <location>
        <begin position="229"/>
        <end position="247"/>
    </location>
</feature>
<dbReference type="GO" id="GO:0005886">
    <property type="term" value="C:plasma membrane"/>
    <property type="evidence" value="ECO:0007669"/>
    <property type="project" value="TreeGrafter"/>
</dbReference>
<accession>A0A8C0E0S0</accession>
<feature type="transmembrane region" description="Helical" evidence="11">
    <location>
        <begin position="147"/>
        <end position="169"/>
    </location>
</feature>
<evidence type="ECO:0000256" key="2">
    <source>
        <dbReference type="ARBA" id="ARBA00004141"/>
    </source>
</evidence>
<feature type="transmembrane region" description="Helical" evidence="11">
    <location>
        <begin position="189"/>
        <end position="217"/>
    </location>
</feature>
<dbReference type="PROSITE" id="PS00237">
    <property type="entry name" value="G_PROTEIN_RECEP_F1_1"/>
    <property type="match status" value="1"/>
</dbReference>
<evidence type="ECO:0000256" key="9">
    <source>
        <dbReference type="ARBA" id="ARBA00023224"/>
    </source>
</evidence>
<dbReference type="PANTHER" id="PTHR26450">
    <property type="entry name" value="OLFACTORY RECEPTOR 56B1-RELATED"/>
    <property type="match status" value="1"/>
</dbReference>
<dbReference type="GeneTree" id="ENSGT01150000286908"/>
<evidence type="ECO:0000256" key="4">
    <source>
        <dbReference type="ARBA" id="ARBA00022692"/>
    </source>
</evidence>
<dbReference type="Pfam" id="PF13853">
    <property type="entry name" value="7tm_4"/>
    <property type="match status" value="1"/>
</dbReference>
<evidence type="ECO:0000256" key="5">
    <source>
        <dbReference type="ARBA" id="ARBA00022725"/>
    </source>
</evidence>
<dbReference type="OMA" id="CIFWFNA"/>
<dbReference type="InterPro" id="IPR050402">
    <property type="entry name" value="OR51/52/56-like"/>
</dbReference>
<keyword evidence="5" id="KW-0552">Olfaction</keyword>
<dbReference type="GO" id="GO:0004984">
    <property type="term" value="F:olfactory receptor activity"/>
    <property type="evidence" value="ECO:0007669"/>
    <property type="project" value="InterPro"/>
</dbReference>
<comment type="subcellular location">
    <subcellularLocation>
        <location evidence="2">Membrane</location>
        <topology evidence="2">Multi-pass membrane protein</topology>
    </subcellularLocation>
</comment>
<dbReference type="PROSITE" id="PS50262">
    <property type="entry name" value="G_PROTEIN_RECEP_F1_2"/>
    <property type="match status" value="1"/>
</dbReference>
<sequence length="292" mass="32636">MYRPSWSTRSNSNSVHFFFLTGIPGFETYHAWISNLFCCLFAIAISGNGMILFVISTELSLHEPMYYFLSMLSFTDLGLCLPTLVTMVGIFWFNAREISFDVCIGHMFFIHGFTLMESLLLLAMAFDRYTAICNPLRYDTILTNSRIIKVGFAIVIRVTTVVVPLLLLLKRLSFCGSHLSCTDTEIISAFGLAIVISTGALDSVLILLSYVLIIHSMLSIASPEEWKKAFGTCVSHISAVAIFYIPMMSLSLVPRFGKHAPPLLHTLIANICLVKTMQICKAMLKLFLSKLI</sequence>
<evidence type="ECO:0000256" key="3">
    <source>
        <dbReference type="ARBA" id="ARBA00022606"/>
    </source>
</evidence>
<dbReference type="InterPro" id="IPR017452">
    <property type="entry name" value="GPCR_Rhodpsn_7TM"/>
</dbReference>
<feature type="transmembrane region" description="Helical" evidence="11">
    <location>
        <begin position="67"/>
        <end position="92"/>
    </location>
</feature>
<name>A0A8C0E0S0_BALMU</name>
<dbReference type="InterPro" id="IPR000725">
    <property type="entry name" value="Olfact_rcpt"/>
</dbReference>
<dbReference type="PRINTS" id="PR00237">
    <property type="entry name" value="GPCRRHODOPSN"/>
</dbReference>
<evidence type="ECO:0000256" key="1">
    <source>
        <dbReference type="ARBA" id="ARBA00003929"/>
    </source>
</evidence>
<keyword evidence="6 11" id="KW-1133">Transmembrane helix</keyword>
<evidence type="ECO:0000256" key="6">
    <source>
        <dbReference type="ARBA" id="ARBA00022989"/>
    </source>
</evidence>
<keyword evidence="4 10" id="KW-0812">Transmembrane</keyword>
<evidence type="ECO:0000256" key="7">
    <source>
        <dbReference type="ARBA" id="ARBA00023040"/>
    </source>
</evidence>
<organism evidence="13">
    <name type="scientific">Balaenoptera musculus</name>
    <name type="common">Blue whale</name>
    <dbReference type="NCBI Taxonomy" id="9771"/>
    <lineage>
        <taxon>Eukaryota</taxon>
        <taxon>Metazoa</taxon>
        <taxon>Chordata</taxon>
        <taxon>Craniata</taxon>
        <taxon>Vertebrata</taxon>
        <taxon>Euteleostomi</taxon>
        <taxon>Mammalia</taxon>
        <taxon>Eutheria</taxon>
        <taxon>Laurasiatheria</taxon>
        <taxon>Artiodactyla</taxon>
        <taxon>Whippomorpha</taxon>
        <taxon>Cetacea</taxon>
        <taxon>Mysticeti</taxon>
        <taxon>Balaenopteridae</taxon>
        <taxon>Balaenoptera</taxon>
    </lineage>
</organism>
<dbReference type="AlphaFoldDB" id="A0A8C0E0S0"/>
<keyword evidence="10" id="KW-0675">Receptor</keyword>
<reference evidence="13" key="1">
    <citation type="submission" date="2023-09" db="UniProtKB">
        <authorList>
            <consortium name="Ensembl"/>
        </authorList>
    </citation>
    <scope>IDENTIFICATION</scope>
</reference>